<evidence type="ECO:0000313" key="2">
    <source>
        <dbReference type="EMBL" id="MFC0321651.1"/>
    </source>
</evidence>
<protein>
    <recommendedName>
        <fullName evidence="4">Outer membrane beta-barrel porin/alpha-amylase</fullName>
    </recommendedName>
</protein>
<gene>
    <name evidence="2" type="ORF">ACFFI0_25285</name>
</gene>
<proteinExistence type="predicted"/>
<sequence>MRKTILYYFLLFGSNVAFSQPLDRSNWFERNIKIRQSMETAEFREVPAQFQITLPKSDSSSWLVNVGVSMNLSSKSTRWISSLIAEYHKNTLTAVEQHNMQAAYGFSGLIKRGAKKSWFLNGNAGYTYDEISRSHSLMGNFLFTFMGDRGPINTYKFASDTGSRFYISPFLGFQIQETMQAFDEASQGLLLRPLFTLSAYFDIIRKKTLTPDPLLRIAVDYTGRTDLVNSTNIDEGYTQLLQSGVEWFLVDKPIRVSLGGSFNYGSDPLRGLAKQQYWLLSLNLYK</sequence>
<reference evidence="2 3" key="1">
    <citation type="submission" date="2024-09" db="EMBL/GenBank/DDBJ databases">
        <authorList>
            <person name="Sun Q."/>
            <person name="Mori K."/>
        </authorList>
    </citation>
    <scope>NUCLEOTIDE SEQUENCE [LARGE SCALE GENOMIC DNA]</scope>
    <source>
        <strain evidence="2 3">CCM 7765</strain>
    </source>
</reference>
<keyword evidence="1" id="KW-0732">Signal</keyword>
<evidence type="ECO:0000313" key="3">
    <source>
        <dbReference type="Proteomes" id="UP001589774"/>
    </source>
</evidence>
<evidence type="ECO:0008006" key="4">
    <source>
        <dbReference type="Google" id="ProtNLM"/>
    </source>
</evidence>
<feature type="chain" id="PRO_5045533697" description="Outer membrane beta-barrel porin/alpha-amylase" evidence="1">
    <location>
        <begin position="20"/>
        <end position="286"/>
    </location>
</feature>
<evidence type="ECO:0000256" key="1">
    <source>
        <dbReference type="SAM" id="SignalP"/>
    </source>
</evidence>
<keyword evidence="3" id="KW-1185">Reference proteome</keyword>
<feature type="signal peptide" evidence="1">
    <location>
        <begin position="1"/>
        <end position="19"/>
    </location>
</feature>
<dbReference type="Proteomes" id="UP001589774">
    <property type="component" value="Unassembled WGS sequence"/>
</dbReference>
<name>A0ABV6HS16_9SPHI</name>
<accession>A0ABV6HS16</accession>
<dbReference type="EMBL" id="JBHLWO010000007">
    <property type="protein sequence ID" value="MFC0321651.1"/>
    <property type="molecule type" value="Genomic_DNA"/>
</dbReference>
<organism evidence="2 3">
    <name type="scientific">Olivibacter oleidegradans</name>
    <dbReference type="NCBI Taxonomy" id="760123"/>
    <lineage>
        <taxon>Bacteria</taxon>
        <taxon>Pseudomonadati</taxon>
        <taxon>Bacteroidota</taxon>
        <taxon>Sphingobacteriia</taxon>
        <taxon>Sphingobacteriales</taxon>
        <taxon>Sphingobacteriaceae</taxon>
        <taxon>Olivibacter</taxon>
    </lineage>
</organism>
<comment type="caution">
    <text evidence="2">The sequence shown here is derived from an EMBL/GenBank/DDBJ whole genome shotgun (WGS) entry which is preliminary data.</text>
</comment>
<dbReference type="RefSeq" id="WP_149105391.1">
    <property type="nucleotide sequence ID" value="NZ_JBHLWO010000007.1"/>
</dbReference>